<name>A0A916ZRW3_9HYPH</name>
<dbReference type="PANTHER" id="PTHR43257:SF2">
    <property type="entry name" value="PYRUVATE DEHYDROGENASE E1 COMPONENT SUBUNIT BETA"/>
    <property type="match status" value="1"/>
</dbReference>
<dbReference type="InterPro" id="IPR005475">
    <property type="entry name" value="Transketolase-like_Pyr-bd"/>
</dbReference>
<evidence type="ECO:0000259" key="4">
    <source>
        <dbReference type="SMART" id="SM00861"/>
    </source>
</evidence>
<evidence type="ECO:0000313" key="5">
    <source>
        <dbReference type="EMBL" id="GGE11047.1"/>
    </source>
</evidence>
<dbReference type="GO" id="GO:0016491">
    <property type="term" value="F:oxidoreductase activity"/>
    <property type="evidence" value="ECO:0007669"/>
    <property type="project" value="UniProtKB-KW"/>
</dbReference>
<dbReference type="AlphaFoldDB" id="A0A916ZRW3"/>
<dbReference type="Pfam" id="PF02779">
    <property type="entry name" value="Transket_pyr"/>
    <property type="match status" value="1"/>
</dbReference>
<comment type="caution">
    <text evidence="5">The sequence shown here is derived from an EMBL/GenBank/DDBJ whole genome shotgun (WGS) entry which is preliminary data.</text>
</comment>
<dbReference type="SMART" id="SM00861">
    <property type="entry name" value="Transket_pyr"/>
    <property type="match status" value="1"/>
</dbReference>
<dbReference type="RefSeq" id="WP_188910346.1">
    <property type="nucleotide sequence ID" value="NZ_BMIQ01000005.1"/>
</dbReference>
<dbReference type="SUPFAM" id="SSF52518">
    <property type="entry name" value="Thiamin diphosphate-binding fold (THDP-binding)"/>
    <property type="match status" value="1"/>
</dbReference>
<evidence type="ECO:0000256" key="2">
    <source>
        <dbReference type="ARBA" id="ARBA00023002"/>
    </source>
</evidence>
<keyword evidence="2" id="KW-0560">Oxidoreductase</keyword>
<reference evidence="5" key="2">
    <citation type="submission" date="2020-09" db="EMBL/GenBank/DDBJ databases">
        <authorList>
            <person name="Sun Q."/>
            <person name="Zhou Y."/>
        </authorList>
    </citation>
    <scope>NUCLEOTIDE SEQUENCE</scope>
    <source>
        <strain evidence="5">CGMCC 1.15367</strain>
    </source>
</reference>
<reference evidence="5" key="1">
    <citation type="journal article" date="2014" name="Int. J. Syst. Evol. Microbiol.">
        <title>Complete genome sequence of Corynebacterium casei LMG S-19264T (=DSM 44701T), isolated from a smear-ripened cheese.</title>
        <authorList>
            <consortium name="US DOE Joint Genome Institute (JGI-PGF)"/>
            <person name="Walter F."/>
            <person name="Albersmeier A."/>
            <person name="Kalinowski J."/>
            <person name="Ruckert C."/>
        </authorList>
    </citation>
    <scope>NUCLEOTIDE SEQUENCE</scope>
    <source>
        <strain evidence="5">CGMCC 1.15367</strain>
    </source>
</reference>
<dbReference type="InterPro" id="IPR033248">
    <property type="entry name" value="Transketolase_C"/>
</dbReference>
<keyword evidence="6" id="KW-1185">Reference proteome</keyword>
<evidence type="ECO:0000256" key="1">
    <source>
        <dbReference type="ARBA" id="ARBA00001964"/>
    </source>
</evidence>
<keyword evidence="3" id="KW-0786">Thiamine pyrophosphate</keyword>
<dbReference type="SUPFAM" id="SSF52922">
    <property type="entry name" value="TK C-terminal domain-like"/>
    <property type="match status" value="1"/>
</dbReference>
<evidence type="ECO:0000256" key="3">
    <source>
        <dbReference type="ARBA" id="ARBA00023052"/>
    </source>
</evidence>
<comment type="cofactor">
    <cofactor evidence="1">
        <name>thiamine diphosphate</name>
        <dbReference type="ChEBI" id="CHEBI:58937"/>
    </cofactor>
</comment>
<accession>A0A916ZRW3</accession>
<dbReference type="EMBL" id="BMIQ01000005">
    <property type="protein sequence ID" value="GGE11047.1"/>
    <property type="molecule type" value="Genomic_DNA"/>
</dbReference>
<organism evidence="5 6">
    <name type="scientific">Aureimonas endophytica</name>
    <dbReference type="NCBI Taxonomy" id="2027858"/>
    <lineage>
        <taxon>Bacteria</taxon>
        <taxon>Pseudomonadati</taxon>
        <taxon>Pseudomonadota</taxon>
        <taxon>Alphaproteobacteria</taxon>
        <taxon>Hyphomicrobiales</taxon>
        <taxon>Aurantimonadaceae</taxon>
        <taxon>Aureimonas</taxon>
    </lineage>
</organism>
<dbReference type="Gene3D" id="3.40.50.920">
    <property type="match status" value="1"/>
</dbReference>
<dbReference type="Proteomes" id="UP000644699">
    <property type="component" value="Unassembled WGS sequence"/>
</dbReference>
<protein>
    <submittedName>
        <fullName evidence="5">TPP-dependent acetoin dehydrogenase complex, E1 protein subunit beta</fullName>
    </submittedName>
</protein>
<feature type="domain" description="Transketolase-like pyrimidine-binding" evidence="4">
    <location>
        <begin position="11"/>
        <end position="185"/>
    </location>
</feature>
<sequence length="339" mass="35998">MSSEAPATHKMFFREAIAKAMREEMRREPRVLVLGQDVGAFGGSYREFDGLFAEFGAARVRDMPVAENATIAIGAGAAAAGFRPLVSITYMDFLMLGFDPLINYAAKLRYKTGGRLCAPLVVKTTAGALGQGVAHSQCLEAWLISVPGLKVVAPSTPADAYGLLKTALRGDGPVVFIDHKRLFPIPGEVPVAETPVPFGEAIVRRAGRDVTIATHGFMTLVALDAAASLAERGISCEVVDLRSLAPLDLDTVAASLRRTRRLVTLEEGQPTCGIGAELAFRLFQRLGAHPHARVGALPAPVSSNPVFERACIPDAARVRDAVLGLLAAPSPAIPEQERP</sequence>
<dbReference type="PANTHER" id="PTHR43257">
    <property type="entry name" value="PYRUVATE DEHYDROGENASE E1 COMPONENT BETA SUBUNIT"/>
    <property type="match status" value="1"/>
</dbReference>
<gene>
    <name evidence="5" type="primary">acoB</name>
    <name evidence="5" type="ORF">GCM10011390_32630</name>
</gene>
<proteinExistence type="predicted"/>
<dbReference type="InterPro" id="IPR009014">
    <property type="entry name" value="Transketo_C/PFOR_II"/>
</dbReference>
<evidence type="ECO:0000313" key="6">
    <source>
        <dbReference type="Proteomes" id="UP000644699"/>
    </source>
</evidence>
<dbReference type="Pfam" id="PF02780">
    <property type="entry name" value="Transketolase_C"/>
    <property type="match status" value="1"/>
</dbReference>
<dbReference type="Gene3D" id="3.40.50.970">
    <property type="match status" value="1"/>
</dbReference>
<dbReference type="InterPro" id="IPR029061">
    <property type="entry name" value="THDP-binding"/>
</dbReference>